<reference evidence="3" key="2">
    <citation type="submission" date="2018-05" db="EMBL/GenBank/DDBJ databases">
        <title>OmerRS3 (Oryza meridionalis Reference Sequence Version 3).</title>
        <authorList>
            <person name="Zhang J."/>
            <person name="Kudrna D."/>
            <person name="Lee S."/>
            <person name="Talag J."/>
            <person name="Welchert J."/>
            <person name="Wing R.A."/>
        </authorList>
    </citation>
    <scope>NUCLEOTIDE SEQUENCE [LARGE SCALE GENOMIC DNA]</scope>
    <source>
        <strain evidence="3">cv. OR44</strain>
    </source>
</reference>
<proteinExistence type="predicted"/>
<dbReference type="Gramene" id="OMERI05G03160.1">
    <property type="protein sequence ID" value="OMERI05G03160.1"/>
    <property type="gene ID" value="OMERI05G03160"/>
</dbReference>
<dbReference type="InterPro" id="IPR018247">
    <property type="entry name" value="EF_Hand_1_Ca_BS"/>
</dbReference>
<dbReference type="PROSITE" id="PS00018">
    <property type="entry name" value="EF_HAND_1"/>
    <property type="match status" value="2"/>
</dbReference>
<organism evidence="3">
    <name type="scientific">Oryza meridionalis</name>
    <dbReference type="NCBI Taxonomy" id="40149"/>
    <lineage>
        <taxon>Eukaryota</taxon>
        <taxon>Viridiplantae</taxon>
        <taxon>Streptophyta</taxon>
        <taxon>Embryophyta</taxon>
        <taxon>Tracheophyta</taxon>
        <taxon>Spermatophyta</taxon>
        <taxon>Magnoliopsida</taxon>
        <taxon>Liliopsida</taxon>
        <taxon>Poales</taxon>
        <taxon>Poaceae</taxon>
        <taxon>BOP clade</taxon>
        <taxon>Oryzoideae</taxon>
        <taxon>Oryzeae</taxon>
        <taxon>Oryzinae</taxon>
        <taxon>Oryza</taxon>
    </lineage>
</organism>
<dbReference type="Proteomes" id="UP000008021">
    <property type="component" value="Chromosome 5"/>
</dbReference>
<dbReference type="GO" id="GO:0005509">
    <property type="term" value="F:calcium ion binding"/>
    <property type="evidence" value="ECO:0007669"/>
    <property type="project" value="InterPro"/>
</dbReference>
<keyword evidence="1" id="KW-0106">Calcium</keyword>
<name>A0A0E0DLZ4_9ORYZ</name>
<evidence type="ECO:0000313" key="3">
    <source>
        <dbReference type="EnsemblPlants" id="OMERI05G03160.1"/>
    </source>
</evidence>
<accession>A0A0E0DLZ4</accession>
<dbReference type="Pfam" id="PF13499">
    <property type="entry name" value="EF-hand_7"/>
    <property type="match status" value="1"/>
</dbReference>
<evidence type="ECO:0000313" key="4">
    <source>
        <dbReference type="Proteomes" id="UP000008021"/>
    </source>
</evidence>
<feature type="domain" description="EF-hand" evidence="2">
    <location>
        <begin position="288"/>
        <end position="323"/>
    </location>
</feature>
<dbReference type="InterPro" id="IPR011992">
    <property type="entry name" value="EF-hand-dom_pair"/>
</dbReference>
<evidence type="ECO:0000256" key="1">
    <source>
        <dbReference type="ARBA" id="ARBA00022837"/>
    </source>
</evidence>
<dbReference type="SMART" id="SM00054">
    <property type="entry name" value="EFh"/>
    <property type="match status" value="3"/>
</dbReference>
<dbReference type="SUPFAM" id="SSF47473">
    <property type="entry name" value="EF-hand"/>
    <property type="match status" value="1"/>
</dbReference>
<dbReference type="Pfam" id="PF13833">
    <property type="entry name" value="EF-hand_8"/>
    <property type="match status" value="1"/>
</dbReference>
<dbReference type="AlphaFoldDB" id="A0A0E0DLZ4"/>
<sequence length="336" mass="39520">MRADTCSRKERFNSFLINEHSRNRIMSMFNHEAAYCNQIVAIFMRVKLRRVYISKRQHELADQLQLQAVCLCIRFYLTYCLSLTEIAQTRQIQLQNFIAEMGCVESKLVATIKYRRVEKDLDKKVAEALKERTKSKKKTFRSVNSITMGLPRFKEGLRNIRDVFDQYVAETADEDSNGTIDNEELRNCLNKLQVQMSEEEIDNIHRYCDIDNRKGIQFPEFVVFLCLMYLLFGSDVTYRVSEFESARLNYVFDELIDAFLFFDKDGNGKMKRKDVTQRMNEATHQERTPSHITSQLFKEMDLNKNGHVNLKEFLLSIIRWAGVETDDDEARNETSP</sequence>
<feature type="domain" description="EF-hand" evidence="2">
    <location>
        <begin position="173"/>
        <end position="195"/>
    </location>
</feature>
<dbReference type="CDD" id="cd00051">
    <property type="entry name" value="EFh"/>
    <property type="match status" value="2"/>
</dbReference>
<dbReference type="InterPro" id="IPR052591">
    <property type="entry name" value="CML21-like"/>
</dbReference>
<dbReference type="EnsemblPlants" id="OMERI05G03160.1">
    <property type="protein sequence ID" value="OMERI05G03160.1"/>
    <property type="gene ID" value="OMERI05G03160"/>
</dbReference>
<dbReference type="PANTHER" id="PTHR23064">
    <property type="entry name" value="TROPONIN"/>
    <property type="match status" value="1"/>
</dbReference>
<protein>
    <recommendedName>
        <fullName evidence="2">EF-hand domain-containing protein</fullName>
    </recommendedName>
</protein>
<feature type="domain" description="EF-hand" evidence="2">
    <location>
        <begin position="250"/>
        <end position="285"/>
    </location>
</feature>
<keyword evidence="4" id="KW-1185">Reference proteome</keyword>
<dbReference type="PROSITE" id="PS50222">
    <property type="entry name" value="EF_HAND_2"/>
    <property type="match status" value="3"/>
</dbReference>
<reference evidence="3" key="1">
    <citation type="submission" date="2015-04" db="UniProtKB">
        <authorList>
            <consortium name="EnsemblPlants"/>
        </authorList>
    </citation>
    <scope>IDENTIFICATION</scope>
</reference>
<dbReference type="Gene3D" id="1.10.238.10">
    <property type="entry name" value="EF-hand"/>
    <property type="match status" value="2"/>
</dbReference>
<dbReference type="InterPro" id="IPR002048">
    <property type="entry name" value="EF_hand_dom"/>
</dbReference>
<evidence type="ECO:0000259" key="2">
    <source>
        <dbReference type="PROSITE" id="PS50222"/>
    </source>
</evidence>